<keyword evidence="1" id="KW-0378">Hydrolase</keyword>
<dbReference type="OrthoDB" id="4062651at2759"/>
<dbReference type="STRING" id="2094558.A0A314YRG7"/>
<evidence type="ECO:0000313" key="4">
    <source>
        <dbReference type="Proteomes" id="UP000250321"/>
    </source>
</evidence>
<evidence type="ECO:0000256" key="1">
    <source>
        <dbReference type="ARBA" id="ARBA00022801"/>
    </source>
</evidence>
<accession>A0A314YRG7</accession>
<feature type="compositionally biased region" description="Polar residues" evidence="2">
    <location>
        <begin position="115"/>
        <end position="126"/>
    </location>
</feature>
<dbReference type="GO" id="GO:0008773">
    <property type="term" value="F:[protein-PII] uridylyltransferase activity"/>
    <property type="evidence" value="ECO:0007669"/>
    <property type="project" value="InterPro"/>
</dbReference>
<organism evidence="3 4">
    <name type="scientific">Prunus yedoensis var. nudiflora</name>
    <dbReference type="NCBI Taxonomy" id="2094558"/>
    <lineage>
        <taxon>Eukaryota</taxon>
        <taxon>Viridiplantae</taxon>
        <taxon>Streptophyta</taxon>
        <taxon>Embryophyta</taxon>
        <taxon>Tracheophyta</taxon>
        <taxon>Spermatophyta</taxon>
        <taxon>Magnoliopsida</taxon>
        <taxon>eudicotyledons</taxon>
        <taxon>Gunneridae</taxon>
        <taxon>Pentapetalae</taxon>
        <taxon>rosids</taxon>
        <taxon>fabids</taxon>
        <taxon>Rosales</taxon>
        <taxon>Rosaceae</taxon>
        <taxon>Amygdaloideae</taxon>
        <taxon>Amygdaleae</taxon>
        <taxon>Prunus</taxon>
    </lineage>
</organism>
<name>A0A314YRG7_PRUYE</name>
<dbReference type="PANTHER" id="PTHR47320">
    <property type="entry name" value="BIFUNCTIONAL URIDYLYLTRANSFERASE/URIDYLYL-REMOVING ENZYME"/>
    <property type="match status" value="1"/>
</dbReference>
<dbReference type="Proteomes" id="UP000250321">
    <property type="component" value="Unassembled WGS sequence"/>
</dbReference>
<evidence type="ECO:0000256" key="2">
    <source>
        <dbReference type="SAM" id="MobiDB-lite"/>
    </source>
</evidence>
<dbReference type="EMBL" id="PJQY01000844">
    <property type="protein sequence ID" value="PQQ07584.1"/>
    <property type="molecule type" value="Genomic_DNA"/>
</dbReference>
<dbReference type="GO" id="GO:0016787">
    <property type="term" value="F:hydrolase activity"/>
    <property type="evidence" value="ECO:0007669"/>
    <property type="project" value="UniProtKB-KW"/>
</dbReference>
<keyword evidence="4" id="KW-1185">Reference proteome</keyword>
<keyword evidence="3" id="KW-0418">Kinase</keyword>
<protein>
    <submittedName>
        <fullName evidence="3">Serine/threonine-protein kinase STY46-like isoform X1</fullName>
    </submittedName>
</protein>
<comment type="caution">
    <text evidence="3">The sequence shown here is derived from an EMBL/GenBank/DDBJ whole genome shotgun (WGS) entry which is preliminary data.</text>
</comment>
<gene>
    <name evidence="3" type="ORF">Pyn_20177</name>
</gene>
<proteinExistence type="predicted"/>
<dbReference type="AlphaFoldDB" id="A0A314YRG7"/>
<dbReference type="InterPro" id="IPR010043">
    <property type="entry name" value="UTase/UR"/>
</dbReference>
<dbReference type="PANTHER" id="PTHR47320:SF1">
    <property type="entry name" value="BIFUNCTIONAL URIDYLYLTRANSFERASE_URIDYLYL-REMOVING ENZYME"/>
    <property type="match status" value="1"/>
</dbReference>
<sequence length="140" mass="15749">MDLTEGVGESSSPPRSFVSFGNYDVRNDVYNRLLESRNEDALTQPDFREQLDAHFNRLPASYGLDVNLDRVEDVLLHQKLLALAKDPEKRPVYHIRFMENTSTKTDDDDDDDNDGQQVTSIVSTPRLSCDEANEGAASVT</sequence>
<keyword evidence="3" id="KW-0808">Transferase</keyword>
<dbReference type="GO" id="GO:0016301">
    <property type="term" value="F:kinase activity"/>
    <property type="evidence" value="ECO:0007669"/>
    <property type="project" value="UniProtKB-KW"/>
</dbReference>
<reference evidence="3 4" key="1">
    <citation type="submission" date="2018-02" db="EMBL/GenBank/DDBJ databases">
        <title>Draft genome of wild Prunus yedoensis var. nudiflora.</title>
        <authorList>
            <person name="Baek S."/>
            <person name="Kim J.-H."/>
            <person name="Choi K."/>
            <person name="Kim G.-B."/>
            <person name="Cho A."/>
            <person name="Jang H."/>
            <person name="Shin C.-H."/>
            <person name="Yu H.-J."/>
            <person name="Mun J.-H."/>
        </authorList>
    </citation>
    <scope>NUCLEOTIDE SEQUENCE [LARGE SCALE GENOMIC DNA]</scope>
    <source>
        <strain evidence="4">cv. Jeju island</strain>
        <tissue evidence="3">Leaf</tissue>
    </source>
</reference>
<evidence type="ECO:0000313" key="3">
    <source>
        <dbReference type="EMBL" id="PQQ07584.1"/>
    </source>
</evidence>
<feature type="region of interest" description="Disordered" evidence="2">
    <location>
        <begin position="95"/>
        <end position="140"/>
    </location>
</feature>